<evidence type="ECO:0000256" key="1">
    <source>
        <dbReference type="SAM" id="Phobius"/>
    </source>
</evidence>
<keyword evidence="3" id="KW-1185">Reference proteome</keyword>
<feature type="transmembrane region" description="Helical" evidence="1">
    <location>
        <begin position="39"/>
        <end position="61"/>
    </location>
</feature>
<sequence length="151" mass="17431">MQHPIYVERQLFKFLWIFMPLMGLVNMWMHMHADGSRPVWAPFIVLLVNLLVLLILGSLTIRVDATHLSWRFGWLGWPVWKVALADIQAAGPTNTSFLDGWGIRRTRQGMLYNAHGKQAIRLIMRNGKTILLGTQDPQRLLSYLTPRLNGR</sequence>
<evidence type="ECO:0000313" key="2">
    <source>
        <dbReference type="EMBL" id="MBC3918490.1"/>
    </source>
</evidence>
<organism evidence="2 3">
    <name type="scientific">Undibacterium hunanense</name>
    <dbReference type="NCBI Taxonomy" id="2762292"/>
    <lineage>
        <taxon>Bacteria</taxon>
        <taxon>Pseudomonadati</taxon>
        <taxon>Pseudomonadota</taxon>
        <taxon>Betaproteobacteria</taxon>
        <taxon>Burkholderiales</taxon>
        <taxon>Oxalobacteraceae</taxon>
        <taxon>Undibacterium</taxon>
    </lineage>
</organism>
<comment type="caution">
    <text evidence="2">The sequence shown here is derived from an EMBL/GenBank/DDBJ whole genome shotgun (WGS) entry which is preliminary data.</text>
</comment>
<evidence type="ECO:0008006" key="4">
    <source>
        <dbReference type="Google" id="ProtNLM"/>
    </source>
</evidence>
<dbReference type="EMBL" id="JACOGF010000006">
    <property type="protein sequence ID" value="MBC3918490.1"/>
    <property type="molecule type" value="Genomic_DNA"/>
</dbReference>
<keyword evidence="1" id="KW-0472">Membrane</keyword>
<accession>A0ABR6ZRH3</accession>
<feature type="transmembrane region" description="Helical" evidence="1">
    <location>
        <begin position="12"/>
        <end position="33"/>
    </location>
</feature>
<name>A0ABR6ZRH3_9BURK</name>
<keyword evidence="1" id="KW-0812">Transmembrane</keyword>
<gene>
    <name evidence="2" type="ORF">H8L32_13440</name>
</gene>
<dbReference type="Proteomes" id="UP000650424">
    <property type="component" value="Unassembled WGS sequence"/>
</dbReference>
<dbReference type="RefSeq" id="WP_186947749.1">
    <property type="nucleotide sequence ID" value="NZ_JACOGF010000006.1"/>
</dbReference>
<proteinExistence type="predicted"/>
<reference evidence="2 3" key="1">
    <citation type="submission" date="2020-08" db="EMBL/GenBank/DDBJ databases">
        <title>Novel species isolated from subtropical streams in China.</title>
        <authorList>
            <person name="Lu H."/>
        </authorList>
    </citation>
    <scope>NUCLEOTIDE SEQUENCE [LARGE SCALE GENOMIC DNA]</scope>
    <source>
        <strain evidence="2 3">CY18W</strain>
    </source>
</reference>
<protein>
    <recommendedName>
        <fullName evidence="4">PH domain-containing protein</fullName>
    </recommendedName>
</protein>
<keyword evidence="1" id="KW-1133">Transmembrane helix</keyword>
<evidence type="ECO:0000313" key="3">
    <source>
        <dbReference type="Proteomes" id="UP000650424"/>
    </source>
</evidence>